<comment type="caution">
    <text evidence="2">The sequence shown here is derived from an EMBL/GenBank/DDBJ whole genome shotgun (WGS) entry which is preliminary data.</text>
</comment>
<keyword evidence="1" id="KW-0472">Membrane</keyword>
<proteinExistence type="predicted"/>
<organism evidence="2 3">
    <name type="scientific">Streptomyces gamaensis</name>
    <dbReference type="NCBI Taxonomy" id="1763542"/>
    <lineage>
        <taxon>Bacteria</taxon>
        <taxon>Bacillati</taxon>
        <taxon>Actinomycetota</taxon>
        <taxon>Actinomycetes</taxon>
        <taxon>Kitasatosporales</taxon>
        <taxon>Streptomycetaceae</taxon>
        <taxon>Streptomyces</taxon>
    </lineage>
</organism>
<evidence type="ECO:0000256" key="1">
    <source>
        <dbReference type="SAM" id="Phobius"/>
    </source>
</evidence>
<accession>A0ABW0Z8P7</accession>
<dbReference type="EMBL" id="JBHSPB010000021">
    <property type="protein sequence ID" value="MFC5723874.1"/>
    <property type="molecule type" value="Genomic_DNA"/>
</dbReference>
<evidence type="ECO:0000313" key="2">
    <source>
        <dbReference type="EMBL" id="MFC5723874.1"/>
    </source>
</evidence>
<evidence type="ECO:0008006" key="4">
    <source>
        <dbReference type="Google" id="ProtNLM"/>
    </source>
</evidence>
<evidence type="ECO:0000313" key="3">
    <source>
        <dbReference type="Proteomes" id="UP001596083"/>
    </source>
</evidence>
<reference evidence="3" key="1">
    <citation type="journal article" date="2019" name="Int. J. Syst. Evol. Microbiol.">
        <title>The Global Catalogue of Microorganisms (GCM) 10K type strain sequencing project: providing services to taxonomists for standard genome sequencing and annotation.</title>
        <authorList>
            <consortium name="The Broad Institute Genomics Platform"/>
            <consortium name="The Broad Institute Genome Sequencing Center for Infectious Disease"/>
            <person name="Wu L."/>
            <person name="Ma J."/>
        </authorList>
    </citation>
    <scope>NUCLEOTIDE SEQUENCE [LARGE SCALE GENOMIC DNA]</scope>
    <source>
        <strain evidence="3">CGMCC 4.7304</strain>
    </source>
</reference>
<protein>
    <recommendedName>
        <fullName evidence="4">DUF3188 domain-containing protein</fullName>
    </recommendedName>
</protein>
<feature type="transmembrane region" description="Helical" evidence="1">
    <location>
        <begin position="37"/>
        <end position="59"/>
    </location>
</feature>
<dbReference type="RefSeq" id="WP_390320292.1">
    <property type="nucleotide sequence ID" value="NZ_JBHSPB010000021.1"/>
</dbReference>
<name>A0ABW0Z8P7_9ACTN</name>
<dbReference type="Proteomes" id="UP001596083">
    <property type="component" value="Unassembled WGS sequence"/>
</dbReference>
<dbReference type="PROSITE" id="PS51257">
    <property type="entry name" value="PROKAR_LIPOPROTEIN"/>
    <property type="match status" value="1"/>
</dbReference>
<gene>
    <name evidence="2" type="ORF">ACFP1Z_27285</name>
</gene>
<keyword evidence="3" id="KW-1185">Reference proteome</keyword>
<keyword evidence="1" id="KW-1133">Transmembrane helix</keyword>
<keyword evidence="1" id="KW-0812">Transmembrane</keyword>
<sequence>MRRHEFEPGKLVVGLVLLGGCAAYLAAARGVWHFPFFALLPALGVGFCAAGAVSFLAYLMRRRRSRGTEPTGPDGPGPR</sequence>